<feature type="signal peptide" evidence="1">
    <location>
        <begin position="1"/>
        <end position="16"/>
    </location>
</feature>
<gene>
    <name evidence="2" type="ORF">HanXRQr2_Chr03g0132931</name>
</gene>
<feature type="chain" id="PRO_5039888419" evidence="1">
    <location>
        <begin position="17"/>
        <end position="67"/>
    </location>
</feature>
<comment type="caution">
    <text evidence="2">The sequence shown here is derived from an EMBL/GenBank/DDBJ whole genome shotgun (WGS) entry which is preliminary data.</text>
</comment>
<accession>A0A9K3JL02</accession>
<dbReference type="Proteomes" id="UP000215914">
    <property type="component" value="Unassembled WGS sequence"/>
</dbReference>
<evidence type="ECO:0000313" key="2">
    <source>
        <dbReference type="EMBL" id="KAF5816310.1"/>
    </source>
</evidence>
<reference evidence="2" key="1">
    <citation type="journal article" date="2017" name="Nature">
        <title>The sunflower genome provides insights into oil metabolism, flowering and Asterid evolution.</title>
        <authorList>
            <person name="Badouin H."/>
            <person name="Gouzy J."/>
            <person name="Grassa C.J."/>
            <person name="Murat F."/>
            <person name="Staton S.E."/>
            <person name="Cottret L."/>
            <person name="Lelandais-Briere C."/>
            <person name="Owens G.L."/>
            <person name="Carrere S."/>
            <person name="Mayjonade B."/>
            <person name="Legrand L."/>
            <person name="Gill N."/>
            <person name="Kane N.C."/>
            <person name="Bowers J.E."/>
            <person name="Hubner S."/>
            <person name="Bellec A."/>
            <person name="Berard A."/>
            <person name="Berges H."/>
            <person name="Blanchet N."/>
            <person name="Boniface M.C."/>
            <person name="Brunel D."/>
            <person name="Catrice O."/>
            <person name="Chaidir N."/>
            <person name="Claudel C."/>
            <person name="Donnadieu C."/>
            <person name="Faraut T."/>
            <person name="Fievet G."/>
            <person name="Helmstetter N."/>
            <person name="King M."/>
            <person name="Knapp S.J."/>
            <person name="Lai Z."/>
            <person name="Le Paslier M.C."/>
            <person name="Lippi Y."/>
            <person name="Lorenzon L."/>
            <person name="Mandel J.R."/>
            <person name="Marage G."/>
            <person name="Marchand G."/>
            <person name="Marquand E."/>
            <person name="Bret-Mestries E."/>
            <person name="Morien E."/>
            <person name="Nambeesan S."/>
            <person name="Nguyen T."/>
            <person name="Pegot-Espagnet P."/>
            <person name="Pouilly N."/>
            <person name="Raftis F."/>
            <person name="Sallet E."/>
            <person name="Schiex T."/>
            <person name="Thomas J."/>
            <person name="Vandecasteele C."/>
            <person name="Vares D."/>
            <person name="Vear F."/>
            <person name="Vautrin S."/>
            <person name="Crespi M."/>
            <person name="Mangin B."/>
            <person name="Burke J.M."/>
            <person name="Salse J."/>
            <person name="Munos S."/>
            <person name="Vincourt P."/>
            <person name="Rieseberg L.H."/>
            <person name="Langlade N.B."/>
        </authorList>
    </citation>
    <scope>NUCLEOTIDE SEQUENCE</scope>
    <source>
        <tissue evidence="2">Leaves</tissue>
    </source>
</reference>
<reference evidence="2" key="2">
    <citation type="submission" date="2020-06" db="EMBL/GenBank/DDBJ databases">
        <title>Helianthus annuus Genome sequencing and assembly Release 2.</title>
        <authorList>
            <person name="Gouzy J."/>
            <person name="Langlade N."/>
            <person name="Munos S."/>
        </authorList>
    </citation>
    <scope>NUCLEOTIDE SEQUENCE</scope>
    <source>
        <tissue evidence="2">Leaves</tissue>
    </source>
</reference>
<organism evidence="2 3">
    <name type="scientific">Helianthus annuus</name>
    <name type="common">Common sunflower</name>
    <dbReference type="NCBI Taxonomy" id="4232"/>
    <lineage>
        <taxon>Eukaryota</taxon>
        <taxon>Viridiplantae</taxon>
        <taxon>Streptophyta</taxon>
        <taxon>Embryophyta</taxon>
        <taxon>Tracheophyta</taxon>
        <taxon>Spermatophyta</taxon>
        <taxon>Magnoliopsida</taxon>
        <taxon>eudicotyledons</taxon>
        <taxon>Gunneridae</taxon>
        <taxon>Pentapetalae</taxon>
        <taxon>asterids</taxon>
        <taxon>campanulids</taxon>
        <taxon>Asterales</taxon>
        <taxon>Asteraceae</taxon>
        <taxon>Asteroideae</taxon>
        <taxon>Heliantheae alliance</taxon>
        <taxon>Heliantheae</taxon>
        <taxon>Helianthus</taxon>
    </lineage>
</organism>
<keyword evidence="1" id="KW-0732">Signal</keyword>
<dbReference type="EMBL" id="MNCJ02000318">
    <property type="protein sequence ID" value="KAF5816310.1"/>
    <property type="molecule type" value="Genomic_DNA"/>
</dbReference>
<sequence length="67" mass="7535">MCFIIIIIILVKGVMCFGPRMEKPTGKKKLQTGVEKATKQNKKTSSERALKLIDEDTVVLIQMAQEL</sequence>
<protein>
    <submittedName>
        <fullName evidence="2">Uncharacterized protein</fullName>
    </submittedName>
</protein>
<dbReference type="AlphaFoldDB" id="A0A9K3JL02"/>
<dbReference type="Gramene" id="mRNA:HanXRQr2_Chr03g0132931">
    <property type="protein sequence ID" value="CDS:HanXRQr2_Chr03g0132931.1"/>
    <property type="gene ID" value="HanXRQr2_Chr03g0132931"/>
</dbReference>
<evidence type="ECO:0000256" key="1">
    <source>
        <dbReference type="SAM" id="SignalP"/>
    </source>
</evidence>
<evidence type="ECO:0000313" key="3">
    <source>
        <dbReference type="Proteomes" id="UP000215914"/>
    </source>
</evidence>
<name>A0A9K3JL02_HELAN</name>
<keyword evidence="3" id="KW-1185">Reference proteome</keyword>
<proteinExistence type="predicted"/>